<evidence type="ECO:0000313" key="2">
    <source>
        <dbReference type="EMBL" id="POW02253.1"/>
    </source>
</evidence>
<sequence>MLPITSWSDNSADRPWRLILSLAAGGSNRQLPKGQRTSELRYEPSKKTGFQGSEGGKYVCVLLCKGRDFS</sequence>
<proteinExistence type="predicted"/>
<evidence type="ECO:0000313" key="3">
    <source>
        <dbReference type="Proteomes" id="UP000239156"/>
    </source>
</evidence>
<organism evidence="2 3">
    <name type="scientific">Puccinia striiformis</name>
    <dbReference type="NCBI Taxonomy" id="27350"/>
    <lineage>
        <taxon>Eukaryota</taxon>
        <taxon>Fungi</taxon>
        <taxon>Dikarya</taxon>
        <taxon>Basidiomycota</taxon>
        <taxon>Pucciniomycotina</taxon>
        <taxon>Pucciniomycetes</taxon>
        <taxon>Pucciniales</taxon>
        <taxon>Pucciniaceae</taxon>
        <taxon>Puccinia</taxon>
    </lineage>
</organism>
<feature type="region of interest" description="Disordered" evidence="1">
    <location>
        <begin position="27"/>
        <end position="50"/>
    </location>
</feature>
<feature type="compositionally biased region" description="Basic and acidic residues" evidence="1">
    <location>
        <begin position="36"/>
        <end position="46"/>
    </location>
</feature>
<dbReference type="AlphaFoldDB" id="A0A2S4UYB6"/>
<comment type="caution">
    <text evidence="2">The sequence shown here is derived from an EMBL/GenBank/DDBJ whole genome shotgun (WGS) entry which is preliminary data.</text>
</comment>
<keyword evidence="3" id="KW-1185">Reference proteome</keyword>
<evidence type="ECO:0000256" key="1">
    <source>
        <dbReference type="SAM" id="MobiDB-lite"/>
    </source>
</evidence>
<dbReference type="EMBL" id="PKSL01000145">
    <property type="protein sequence ID" value="POW02253.1"/>
    <property type="molecule type" value="Genomic_DNA"/>
</dbReference>
<dbReference type="Proteomes" id="UP000239156">
    <property type="component" value="Unassembled WGS sequence"/>
</dbReference>
<gene>
    <name evidence="2" type="ORF">PSTT_12004</name>
</gene>
<protein>
    <submittedName>
        <fullName evidence="2">Uncharacterized protein</fullName>
    </submittedName>
</protein>
<accession>A0A2S4UYB6</accession>
<dbReference type="VEuPathDB" id="FungiDB:PSTT_12004"/>
<reference evidence="2" key="1">
    <citation type="submission" date="2017-12" db="EMBL/GenBank/DDBJ databases">
        <title>Gene loss provides genomic basis for host adaptation in cereal stripe rust fungi.</title>
        <authorList>
            <person name="Xia C."/>
        </authorList>
    </citation>
    <scope>NUCLEOTIDE SEQUENCE [LARGE SCALE GENOMIC DNA]</scope>
    <source>
        <strain evidence="2">93-210</strain>
    </source>
</reference>
<name>A0A2S4UYB6_9BASI</name>